<dbReference type="SUPFAM" id="SSF51182">
    <property type="entry name" value="RmlC-like cupins"/>
    <property type="match status" value="1"/>
</dbReference>
<dbReference type="AlphaFoldDB" id="A0A660LF71"/>
<dbReference type="InterPro" id="IPR014710">
    <property type="entry name" value="RmlC-like_jellyroll"/>
</dbReference>
<reference evidence="3 4" key="1">
    <citation type="submission" date="2018-10" db="EMBL/GenBank/DDBJ databases">
        <title>Genomic Encyclopedia of Archaeal and Bacterial Type Strains, Phase II (KMG-II): from individual species to whole genera.</title>
        <authorList>
            <person name="Goeker M."/>
        </authorList>
    </citation>
    <scope>NUCLEOTIDE SEQUENCE [LARGE SCALE GENOMIC DNA]</scope>
    <source>
        <strain evidence="3 4">DSM 14954</strain>
    </source>
</reference>
<feature type="domain" description="Cupin type-2" evidence="2">
    <location>
        <begin position="48"/>
        <end position="115"/>
    </location>
</feature>
<accession>A0A660LF71</accession>
<dbReference type="Pfam" id="PF07883">
    <property type="entry name" value="Cupin_2"/>
    <property type="match status" value="1"/>
</dbReference>
<dbReference type="PANTHER" id="PTHR35848">
    <property type="entry name" value="OXALATE-BINDING PROTEIN"/>
    <property type="match status" value="1"/>
</dbReference>
<dbReference type="OrthoDB" id="6058at2"/>
<name>A0A660LF71_9ACTN</name>
<sequence>MSDYTVLRAADAPDFTGDAPGAFLGYGRPMGAQQVAFNVRVLEPGTANVPPGYDPSLGHSHTEVEEIYFVIDGEIVVKAGEDVLTLGPRDAILLPAGTPRAVRNESDAEAAFAMVSVKMADPVAGSAFHEGFWP</sequence>
<organism evidence="3 4">
    <name type="scientific">Solirubrobacter pauli</name>
    <dbReference type="NCBI Taxonomy" id="166793"/>
    <lineage>
        <taxon>Bacteria</taxon>
        <taxon>Bacillati</taxon>
        <taxon>Actinomycetota</taxon>
        <taxon>Thermoleophilia</taxon>
        <taxon>Solirubrobacterales</taxon>
        <taxon>Solirubrobacteraceae</taxon>
        <taxon>Solirubrobacter</taxon>
    </lineage>
</organism>
<dbReference type="RefSeq" id="WP_121250258.1">
    <property type="nucleotide sequence ID" value="NZ_RBIL01000001.1"/>
</dbReference>
<dbReference type="Gene3D" id="2.60.120.10">
    <property type="entry name" value="Jelly Rolls"/>
    <property type="match status" value="1"/>
</dbReference>
<dbReference type="Proteomes" id="UP000278962">
    <property type="component" value="Unassembled WGS sequence"/>
</dbReference>
<evidence type="ECO:0000256" key="1">
    <source>
        <dbReference type="ARBA" id="ARBA00022723"/>
    </source>
</evidence>
<dbReference type="InterPro" id="IPR013096">
    <property type="entry name" value="Cupin_2"/>
</dbReference>
<keyword evidence="4" id="KW-1185">Reference proteome</keyword>
<protein>
    <submittedName>
        <fullName evidence="3">Cupin domain-containing protein</fullName>
    </submittedName>
</protein>
<dbReference type="EMBL" id="RBIL01000001">
    <property type="protein sequence ID" value="RKQ92570.1"/>
    <property type="molecule type" value="Genomic_DNA"/>
</dbReference>
<evidence type="ECO:0000259" key="2">
    <source>
        <dbReference type="Pfam" id="PF07883"/>
    </source>
</evidence>
<keyword evidence="1" id="KW-0479">Metal-binding</keyword>
<evidence type="ECO:0000313" key="4">
    <source>
        <dbReference type="Proteomes" id="UP000278962"/>
    </source>
</evidence>
<dbReference type="GO" id="GO:0046872">
    <property type="term" value="F:metal ion binding"/>
    <property type="evidence" value="ECO:0007669"/>
    <property type="project" value="UniProtKB-KW"/>
</dbReference>
<proteinExistence type="predicted"/>
<comment type="caution">
    <text evidence="3">The sequence shown here is derived from an EMBL/GenBank/DDBJ whole genome shotgun (WGS) entry which is preliminary data.</text>
</comment>
<dbReference type="InterPro" id="IPR011051">
    <property type="entry name" value="RmlC_Cupin_sf"/>
</dbReference>
<evidence type="ECO:0000313" key="3">
    <source>
        <dbReference type="EMBL" id="RKQ92570.1"/>
    </source>
</evidence>
<gene>
    <name evidence="3" type="ORF">C8N24_2421</name>
</gene>
<dbReference type="InterPro" id="IPR051610">
    <property type="entry name" value="GPI/OXD"/>
</dbReference>